<evidence type="ECO:0000256" key="3">
    <source>
        <dbReference type="ARBA" id="ARBA00022723"/>
    </source>
</evidence>
<dbReference type="PANTHER" id="PTHR34535:SF3">
    <property type="entry name" value="HYDROGENASE MATURATION FACTOR HYPA"/>
    <property type="match status" value="1"/>
</dbReference>
<evidence type="ECO:0000256" key="5">
    <source>
        <dbReference type="HAMAP-Rule" id="MF_00213"/>
    </source>
</evidence>
<organism evidence="6 7">
    <name type="scientific">Prosthecochloris marina</name>
    <dbReference type="NCBI Taxonomy" id="2017681"/>
    <lineage>
        <taxon>Bacteria</taxon>
        <taxon>Pseudomonadati</taxon>
        <taxon>Chlorobiota</taxon>
        <taxon>Chlorobiia</taxon>
        <taxon>Chlorobiales</taxon>
        <taxon>Chlorobiaceae</taxon>
        <taxon>Prosthecochloris</taxon>
    </lineage>
</organism>
<feature type="binding site" evidence="5">
    <location>
        <position position="89"/>
    </location>
    <ligand>
        <name>Zn(2+)</name>
        <dbReference type="ChEBI" id="CHEBI:29105"/>
    </ligand>
</feature>
<dbReference type="GO" id="GO:0016151">
    <property type="term" value="F:nickel cation binding"/>
    <property type="evidence" value="ECO:0007669"/>
    <property type="project" value="UniProtKB-UniRule"/>
</dbReference>
<dbReference type="NCBIfam" id="TIGR00100">
    <property type="entry name" value="hypA"/>
    <property type="match status" value="1"/>
</dbReference>
<dbReference type="HAMAP" id="MF_00213">
    <property type="entry name" value="HypA_HybF"/>
    <property type="match status" value="1"/>
</dbReference>
<feature type="binding site" evidence="5">
    <location>
        <position position="76"/>
    </location>
    <ligand>
        <name>Zn(2+)</name>
        <dbReference type="ChEBI" id="CHEBI:29105"/>
    </ligand>
</feature>
<dbReference type="EMBL" id="PDNZ01000007">
    <property type="protein sequence ID" value="PWW81427.1"/>
    <property type="molecule type" value="Genomic_DNA"/>
</dbReference>
<evidence type="ECO:0000313" key="7">
    <source>
        <dbReference type="Proteomes" id="UP000246278"/>
    </source>
</evidence>
<dbReference type="InterPro" id="IPR000688">
    <property type="entry name" value="HypA/HybF"/>
</dbReference>
<dbReference type="PROSITE" id="PS01249">
    <property type="entry name" value="HYPA"/>
    <property type="match status" value="1"/>
</dbReference>
<dbReference type="Gene3D" id="3.30.2320.80">
    <property type="match status" value="1"/>
</dbReference>
<comment type="function">
    <text evidence="5">Involved in the maturation of [NiFe] hydrogenases. Required for nickel insertion into the metal center of the hydrogenase.</text>
</comment>
<name>A0A317T6Q8_9CHLB</name>
<keyword evidence="7" id="KW-1185">Reference proteome</keyword>
<feature type="binding site" evidence="5">
    <location>
        <position position="2"/>
    </location>
    <ligand>
        <name>Ni(2+)</name>
        <dbReference type="ChEBI" id="CHEBI:49786"/>
    </ligand>
</feature>
<evidence type="ECO:0000313" key="6">
    <source>
        <dbReference type="EMBL" id="PWW81427.1"/>
    </source>
</evidence>
<dbReference type="OrthoDB" id="9800361at2"/>
<sequence>MHEMSIALSIIDAVVAKAEQEQSRKVSEIELEVGRVSGVQPESLKFCFSAAAKNTIVDGADLAIHEIEPVGKCQECGKSFPVSDVYAKCEVCGSLNVRIISGRELLIKSITLE</sequence>
<comment type="caution">
    <text evidence="6">The sequence shown here is derived from an EMBL/GenBank/DDBJ whole genome shotgun (WGS) entry which is preliminary data.</text>
</comment>
<protein>
    <recommendedName>
        <fullName evidence="5">Hydrogenase maturation factor HypA</fullName>
    </recommendedName>
</protein>
<proteinExistence type="inferred from homology"/>
<feature type="binding site" evidence="5">
    <location>
        <position position="73"/>
    </location>
    <ligand>
        <name>Zn(2+)</name>
        <dbReference type="ChEBI" id="CHEBI:29105"/>
    </ligand>
</feature>
<dbReference type="AlphaFoldDB" id="A0A317T6Q8"/>
<dbReference type="Proteomes" id="UP000246278">
    <property type="component" value="Unassembled WGS sequence"/>
</dbReference>
<keyword evidence="3 5" id="KW-0479">Metal-binding</keyword>
<comment type="similarity">
    <text evidence="1 5">Belongs to the HypA/HybF family.</text>
</comment>
<reference evidence="7" key="1">
    <citation type="submission" date="2017-10" db="EMBL/GenBank/DDBJ databases">
        <authorList>
            <person name="Gaisin V.A."/>
            <person name="Rysina M.S."/>
            <person name="Grouzdev D.S."/>
        </authorList>
    </citation>
    <scope>NUCLEOTIDE SEQUENCE [LARGE SCALE GENOMIC DNA]</scope>
    <source>
        <strain evidence="7">V1</strain>
    </source>
</reference>
<evidence type="ECO:0000256" key="4">
    <source>
        <dbReference type="ARBA" id="ARBA00022833"/>
    </source>
</evidence>
<dbReference type="Pfam" id="PF01155">
    <property type="entry name" value="HypA"/>
    <property type="match status" value="1"/>
</dbReference>
<dbReference type="PANTHER" id="PTHR34535">
    <property type="entry name" value="HYDROGENASE MATURATION FACTOR HYPA"/>
    <property type="match status" value="1"/>
</dbReference>
<dbReference type="GO" id="GO:0051604">
    <property type="term" value="P:protein maturation"/>
    <property type="evidence" value="ECO:0007669"/>
    <property type="project" value="InterPro"/>
</dbReference>
<accession>A0A317T6Q8</accession>
<dbReference type="InterPro" id="IPR020538">
    <property type="entry name" value="Hydgase_Ni_incorp_HypA/HybF_CS"/>
</dbReference>
<keyword evidence="2 5" id="KW-0533">Nickel</keyword>
<gene>
    <name evidence="5 6" type="primary">hypA</name>
    <name evidence="6" type="ORF">CR164_10365</name>
</gene>
<dbReference type="RefSeq" id="WP_110023921.1">
    <property type="nucleotide sequence ID" value="NZ_PDNZ01000007.1"/>
</dbReference>
<keyword evidence="4 5" id="KW-0862">Zinc</keyword>
<feature type="binding site" evidence="5">
    <location>
        <position position="92"/>
    </location>
    <ligand>
        <name>Zn(2+)</name>
        <dbReference type="ChEBI" id="CHEBI:29105"/>
    </ligand>
</feature>
<dbReference type="GO" id="GO:0008270">
    <property type="term" value="F:zinc ion binding"/>
    <property type="evidence" value="ECO:0007669"/>
    <property type="project" value="UniProtKB-UniRule"/>
</dbReference>
<dbReference type="PIRSF" id="PIRSF004761">
    <property type="entry name" value="Hydrgn_mat_HypA"/>
    <property type="match status" value="1"/>
</dbReference>
<evidence type="ECO:0000256" key="1">
    <source>
        <dbReference type="ARBA" id="ARBA00010748"/>
    </source>
</evidence>
<evidence type="ECO:0000256" key="2">
    <source>
        <dbReference type="ARBA" id="ARBA00022596"/>
    </source>
</evidence>